<keyword evidence="6" id="KW-1185">Reference proteome</keyword>
<evidence type="ECO:0000256" key="3">
    <source>
        <dbReference type="SAM" id="SignalP"/>
    </source>
</evidence>
<dbReference type="EMBL" id="PYYB01000004">
    <property type="protein sequence ID" value="PTL54812.1"/>
    <property type="molecule type" value="Genomic_DNA"/>
</dbReference>
<evidence type="ECO:0000256" key="1">
    <source>
        <dbReference type="ARBA" id="ARBA00022801"/>
    </source>
</evidence>
<proteinExistence type="predicted"/>
<keyword evidence="2" id="KW-0326">Glycosidase</keyword>
<evidence type="ECO:0000256" key="2">
    <source>
        <dbReference type="ARBA" id="ARBA00023295"/>
    </source>
</evidence>
<protein>
    <recommendedName>
        <fullName evidence="4">Glycoside hydrolase family 42 N-terminal domain-containing protein</fullName>
    </recommendedName>
</protein>
<evidence type="ECO:0000313" key="6">
    <source>
        <dbReference type="Proteomes" id="UP000240739"/>
    </source>
</evidence>
<dbReference type="SUPFAM" id="SSF51445">
    <property type="entry name" value="(Trans)glycosidases"/>
    <property type="match status" value="1"/>
</dbReference>
<reference evidence="5 6" key="1">
    <citation type="submission" date="2018-03" db="EMBL/GenBank/DDBJ databases">
        <title>Aquarubrobacter algicola gen. nov., sp. nov., a novel actinobacterium isolated from shallow eutrophic lake during the end of cyanobacterial harmful algal blooms.</title>
        <authorList>
            <person name="Chun S.J."/>
        </authorList>
    </citation>
    <scope>NUCLEOTIDE SEQUENCE [LARGE SCALE GENOMIC DNA]</scope>
    <source>
        <strain evidence="5 6">Seoho-28</strain>
    </source>
</reference>
<feature type="domain" description="Glycoside hydrolase family 42 N-terminal" evidence="4">
    <location>
        <begin position="166"/>
        <end position="230"/>
    </location>
</feature>
<accession>A0A2T4UC83</accession>
<dbReference type="GO" id="GO:0004565">
    <property type="term" value="F:beta-galactosidase activity"/>
    <property type="evidence" value="ECO:0007669"/>
    <property type="project" value="InterPro"/>
</dbReference>
<dbReference type="Proteomes" id="UP000240739">
    <property type="component" value="Unassembled WGS sequence"/>
</dbReference>
<gene>
    <name evidence="5" type="ORF">C7Y72_19685</name>
</gene>
<evidence type="ECO:0000313" key="5">
    <source>
        <dbReference type="EMBL" id="PTL54812.1"/>
    </source>
</evidence>
<dbReference type="InterPro" id="IPR017853">
    <property type="entry name" value="GH"/>
</dbReference>
<dbReference type="AlphaFoldDB" id="A0A2T4UC83"/>
<comment type="caution">
    <text evidence="5">The sequence shown here is derived from an EMBL/GenBank/DDBJ whole genome shotgun (WGS) entry which is preliminary data.</text>
</comment>
<dbReference type="GO" id="GO:0009341">
    <property type="term" value="C:beta-galactosidase complex"/>
    <property type="evidence" value="ECO:0007669"/>
    <property type="project" value="InterPro"/>
</dbReference>
<dbReference type="PANTHER" id="PTHR12631:SF10">
    <property type="entry name" value="BETA-XYLOSIDASE-LIKE PROTEIN-RELATED"/>
    <property type="match status" value="1"/>
</dbReference>
<dbReference type="Pfam" id="PF02449">
    <property type="entry name" value="Glyco_hydro_42"/>
    <property type="match status" value="1"/>
</dbReference>
<dbReference type="InterPro" id="IPR013529">
    <property type="entry name" value="Glyco_hydro_42_N"/>
</dbReference>
<organism evidence="5 6">
    <name type="scientific">Paraconexibacter algicola</name>
    <dbReference type="NCBI Taxonomy" id="2133960"/>
    <lineage>
        <taxon>Bacteria</taxon>
        <taxon>Bacillati</taxon>
        <taxon>Actinomycetota</taxon>
        <taxon>Thermoleophilia</taxon>
        <taxon>Solirubrobacterales</taxon>
        <taxon>Paraconexibacteraceae</taxon>
        <taxon>Paraconexibacter</taxon>
    </lineage>
</organism>
<name>A0A2T4UC83_9ACTN</name>
<sequence>MGRALIRRSTVAVAGTVALALAAPAAAPATVAGVLVEPAPERLLARDAVRVALVGLSTGRVRVALQLTGAAGGATLRSRGRIVARPTGSVVRLPLDGAARALLAGCDPLVATLRLRTTRTVRETATTLQRAGAPCATPTVVRSAPPAAVTAGTPGVATSGGLVDLPAEVVDRDLALLSATGVRWLRIALDWERVEPTPGAVDFSRFDRVVDLAAARGIRTLLVPTYAPAWARRVPSGPEPRSAAEFATFVGRAVAHFRTRGVRDWEIWNEPNLPRFWGPRVSPRRYGSLLRPSAAIARAVDPGARILSGGLARTVDSSGGLTALRFLRGVLRSGGLGDVDAVAVHPYTYPLRASVPTTDRRNAWPDLGLRPDSVRAQLRATGRGRLPIWVTEFGAPTGGVDGVTEQEQAAILADGYALARRSRRLGPVFWYANRDLSPIPGDRERSFGLFRFDFTAKPAVAAFAAAVRRETPAP</sequence>
<dbReference type="PANTHER" id="PTHR12631">
    <property type="entry name" value="ALPHA-L-IDURONIDASE"/>
    <property type="match status" value="1"/>
</dbReference>
<evidence type="ECO:0000259" key="4">
    <source>
        <dbReference type="Pfam" id="PF02449"/>
    </source>
</evidence>
<dbReference type="GO" id="GO:0005975">
    <property type="term" value="P:carbohydrate metabolic process"/>
    <property type="evidence" value="ECO:0007669"/>
    <property type="project" value="InterPro"/>
</dbReference>
<feature type="chain" id="PRO_5038574453" description="Glycoside hydrolase family 42 N-terminal domain-containing protein" evidence="3">
    <location>
        <begin position="23"/>
        <end position="474"/>
    </location>
</feature>
<feature type="signal peptide" evidence="3">
    <location>
        <begin position="1"/>
        <end position="22"/>
    </location>
</feature>
<keyword evidence="3" id="KW-0732">Signal</keyword>
<keyword evidence="1" id="KW-0378">Hydrolase</keyword>
<dbReference type="InterPro" id="IPR051923">
    <property type="entry name" value="Glycosyl_Hydrolase_39"/>
</dbReference>
<dbReference type="Gene3D" id="3.20.20.80">
    <property type="entry name" value="Glycosidases"/>
    <property type="match status" value="1"/>
</dbReference>